<comment type="caution">
    <text evidence="2">The sequence shown here is derived from an EMBL/GenBank/DDBJ whole genome shotgun (WGS) entry which is preliminary data.</text>
</comment>
<proteinExistence type="predicted"/>
<keyword evidence="3" id="KW-1185">Reference proteome</keyword>
<reference evidence="2 3" key="1">
    <citation type="submission" date="2024-06" db="EMBL/GenBank/DDBJ databases">
        <title>Genomics of switchgrass bacterial isolates.</title>
        <authorList>
            <person name="Shade A."/>
        </authorList>
    </citation>
    <scope>NUCLEOTIDE SEQUENCE [LARGE SCALE GENOMIC DNA]</scope>
    <source>
        <strain evidence="2 3">PvP084</strain>
    </source>
</reference>
<evidence type="ECO:0000256" key="1">
    <source>
        <dbReference type="SAM" id="MobiDB-lite"/>
    </source>
</evidence>
<feature type="region of interest" description="Disordered" evidence="1">
    <location>
        <begin position="50"/>
        <end position="72"/>
    </location>
</feature>
<sequence>MQTAVQALEHWPWQRRKALTRAKPRGPLYNAISKVIEAIDDVAEVAIGGPNYQRDATTPGDALPPVKRRTEE</sequence>
<evidence type="ECO:0000313" key="2">
    <source>
        <dbReference type="EMBL" id="MET3862912.1"/>
    </source>
</evidence>
<dbReference type="Proteomes" id="UP001549119">
    <property type="component" value="Unassembled WGS sequence"/>
</dbReference>
<evidence type="ECO:0000313" key="3">
    <source>
        <dbReference type="Proteomes" id="UP001549119"/>
    </source>
</evidence>
<name>A0ABV2N8U3_9HYPH</name>
<gene>
    <name evidence="2" type="ORF">ABIC20_000221</name>
</gene>
<protein>
    <submittedName>
        <fullName evidence="2">Uncharacterized protein</fullName>
    </submittedName>
</protein>
<dbReference type="RefSeq" id="WP_029359255.1">
    <property type="nucleotide sequence ID" value="NZ_CP090579.1"/>
</dbReference>
<dbReference type="EMBL" id="JBEPNW010000002">
    <property type="protein sequence ID" value="MET3862912.1"/>
    <property type="molecule type" value="Genomic_DNA"/>
</dbReference>
<accession>A0ABV2N8U3</accession>
<organism evidence="2 3">
    <name type="scientific">Methylobacterium radiotolerans</name>
    <dbReference type="NCBI Taxonomy" id="31998"/>
    <lineage>
        <taxon>Bacteria</taxon>
        <taxon>Pseudomonadati</taxon>
        <taxon>Pseudomonadota</taxon>
        <taxon>Alphaproteobacteria</taxon>
        <taxon>Hyphomicrobiales</taxon>
        <taxon>Methylobacteriaceae</taxon>
        <taxon>Methylobacterium</taxon>
    </lineage>
</organism>